<protein>
    <submittedName>
        <fullName evidence="2">Transposase IS4 family protein</fullName>
    </submittedName>
</protein>
<dbReference type="InterPro" id="IPR008490">
    <property type="entry name" value="Transposase_InsH_N"/>
</dbReference>
<reference evidence="2" key="1">
    <citation type="submission" date="2013-08" db="EMBL/GenBank/DDBJ databases">
        <authorList>
            <person name="Mendez C."/>
            <person name="Richter M."/>
            <person name="Ferrer M."/>
            <person name="Sanchez J."/>
        </authorList>
    </citation>
    <scope>NUCLEOTIDE SEQUENCE</scope>
</reference>
<proteinExistence type="predicted"/>
<dbReference type="EMBL" id="AUZY01003877">
    <property type="protein sequence ID" value="EQD66972.1"/>
    <property type="molecule type" value="Genomic_DNA"/>
</dbReference>
<evidence type="ECO:0000313" key="2">
    <source>
        <dbReference type="EMBL" id="EQD66972.1"/>
    </source>
</evidence>
<gene>
    <name evidence="2" type="ORF">B1B_06088</name>
</gene>
<feature type="non-terminal residue" evidence="2">
    <location>
        <position position="131"/>
    </location>
</feature>
<dbReference type="PANTHER" id="PTHR33408:SF2">
    <property type="entry name" value="TRANSPOSASE DDE DOMAIN-CONTAINING PROTEIN"/>
    <property type="match status" value="1"/>
</dbReference>
<organism evidence="2">
    <name type="scientific">mine drainage metagenome</name>
    <dbReference type="NCBI Taxonomy" id="410659"/>
    <lineage>
        <taxon>unclassified sequences</taxon>
        <taxon>metagenomes</taxon>
        <taxon>ecological metagenomes</taxon>
    </lineage>
</organism>
<sequence>MEDWLPQGHHARFLSELVEEKLDLTPFSQGYDNAEGGNLAFHPALLLKLWLYGYCTGTVSSRTVARATYEDVAFRWLAADQHPTYSTLSRFRLRNLSQMDRLFLDVLRLCQEARLVALERVALDGTKVKAN</sequence>
<dbReference type="Pfam" id="PF05598">
    <property type="entry name" value="DUF772"/>
    <property type="match status" value="1"/>
</dbReference>
<evidence type="ECO:0000259" key="1">
    <source>
        <dbReference type="Pfam" id="PF05598"/>
    </source>
</evidence>
<dbReference type="AlphaFoldDB" id="T1BAS4"/>
<reference evidence="2" key="2">
    <citation type="journal article" date="2014" name="ISME J.">
        <title>Microbial stratification in low pH oxic and suboxic macroscopic growths along an acid mine drainage.</title>
        <authorList>
            <person name="Mendez-Garcia C."/>
            <person name="Mesa V."/>
            <person name="Sprenger R.R."/>
            <person name="Richter M."/>
            <person name="Diez M.S."/>
            <person name="Solano J."/>
            <person name="Bargiela R."/>
            <person name="Golyshina O.V."/>
            <person name="Manteca A."/>
            <person name="Ramos J.L."/>
            <person name="Gallego J.R."/>
            <person name="Llorente I."/>
            <person name="Martins Dos Santos V.A."/>
            <person name="Jensen O.N."/>
            <person name="Pelaez A.I."/>
            <person name="Sanchez J."/>
            <person name="Ferrer M."/>
        </authorList>
    </citation>
    <scope>NUCLEOTIDE SEQUENCE</scope>
</reference>
<name>T1BAS4_9ZZZZ</name>
<dbReference type="PANTHER" id="PTHR33408">
    <property type="entry name" value="TRANSPOSASE"/>
    <property type="match status" value="1"/>
</dbReference>
<accession>T1BAS4</accession>
<feature type="domain" description="Transposase InsH N-terminal" evidence="1">
    <location>
        <begin position="2"/>
        <end position="92"/>
    </location>
</feature>
<comment type="caution">
    <text evidence="2">The sequence shown here is derived from an EMBL/GenBank/DDBJ whole genome shotgun (WGS) entry which is preliminary data.</text>
</comment>